<organism evidence="1 2">
    <name type="scientific">Sphagnum jensenii</name>
    <dbReference type="NCBI Taxonomy" id="128206"/>
    <lineage>
        <taxon>Eukaryota</taxon>
        <taxon>Viridiplantae</taxon>
        <taxon>Streptophyta</taxon>
        <taxon>Embryophyta</taxon>
        <taxon>Bryophyta</taxon>
        <taxon>Sphagnophytina</taxon>
        <taxon>Sphagnopsida</taxon>
        <taxon>Sphagnales</taxon>
        <taxon>Sphagnaceae</taxon>
        <taxon>Sphagnum</taxon>
    </lineage>
</organism>
<dbReference type="InterPro" id="IPR001841">
    <property type="entry name" value="Znf_RING"/>
</dbReference>
<dbReference type="PROSITE" id="PS50089">
    <property type="entry name" value="ZF_RING_2"/>
    <property type="match status" value="1"/>
</dbReference>
<accession>A0ABP0W311</accession>
<keyword evidence="2" id="KW-1185">Reference proteome</keyword>
<dbReference type="Proteomes" id="UP001497444">
    <property type="component" value="Chromosome 13"/>
</dbReference>
<proteinExistence type="predicted"/>
<dbReference type="PANTHER" id="PTHR46405">
    <property type="entry name" value="OS05G0141500 PROTEIN"/>
    <property type="match status" value="1"/>
</dbReference>
<dbReference type="Pfam" id="PF13920">
    <property type="entry name" value="zf-C3HC4_3"/>
    <property type="match status" value="1"/>
</dbReference>
<dbReference type="SUPFAM" id="SSF57850">
    <property type="entry name" value="RING/U-box"/>
    <property type="match status" value="1"/>
</dbReference>
<name>A0ABP0W311_9BRYO</name>
<evidence type="ECO:0000313" key="2">
    <source>
        <dbReference type="Proteomes" id="UP001497444"/>
    </source>
</evidence>
<protein>
    <submittedName>
        <fullName evidence="1">Uncharacterized protein</fullName>
    </submittedName>
</protein>
<dbReference type="InterPro" id="IPR046934">
    <property type="entry name" value="PIR2-like"/>
</dbReference>
<reference evidence="1" key="1">
    <citation type="submission" date="2024-02" db="EMBL/GenBank/DDBJ databases">
        <authorList>
            <consortium name="ELIXIR-Norway"/>
            <consortium name="Elixir Norway"/>
        </authorList>
    </citation>
    <scope>NUCLEOTIDE SEQUENCE</scope>
</reference>
<dbReference type="EMBL" id="OZ020108">
    <property type="protein sequence ID" value="CAK9261172.1"/>
    <property type="molecule type" value="Genomic_DNA"/>
</dbReference>
<evidence type="ECO:0000313" key="1">
    <source>
        <dbReference type="EMBL" id="CAK9261172.1"/>
    </source>
</evidence>
<dbReference type="CDD" id="cd23128">
    <property type="entry name" value="RING-HC_MIP1-like"/>
    <property type="match status" value="1"/>
</dbReference>
<dbReference type="PANTHER" id="PTHR46405:SF3">
    <property type="entry name" value="RING_U-BOX SUPERFAMILY PROTEIN"/>
    <property type="match status" value="1"/>
</dbReference>
<gene>
    <name evidence="1" type="ORF">CSSPJE1EN1_LOCUS6650</name>
</gene>
<dbReference type="Gene3D" id="3.30.40.10">
    <property type="entry name" value="Zinc/RING finger domain, C3HC4 (zinc finger)"/>
    <property type="match status" value="1"/>
</dbReference>
<dbReference type="InterPro" id="IPR013083">
    <property type="entry name" value="Znf_RING/FYVE/PHD"/>
</dbReference>
<sequence>MAAAAADTSDWDDGDDDAAGTATTEPLPGSRRRTRRRSLRIALPPHLDQELHQSLMTEEQAVGAAGTVVVEESDGGASSGATQQQSDTERIVELNSSLHDAVAVTTLSSSSFAFEDEEEEEIPLAELLPRELETQLQDRTEWAQQKVMQAARRLSKDLAELKSLRQAKDEMLRLKKDQKALEDSTMKKLSEMESALKKASGQVDRANAAVGRLENENAELRAEMEAAKLNAAESIAICQEIAKREKKSLKRAQAWERQKSKLQEDLSEERRKLTQIQQQLAQAKECQQQAEVRWRQEEKAKEEAVLRADNEKRLREQADVAAKRREESMRRKTEADKQRHRDDIQRLEQEITGLRISAESSHLATSRWGPAVVTLPDAGGRFGLKEMNEVSEFQESSNRDVCRDRECVMCMCEEMSVVFLPCAHQVVCTKCNELHEKQGMRDCPSCRTPIQQRIRVYGVSS</sequence>